<comment type="similarity">
    <text evidence="1">Belongs to the sigma-70 factor family. ECF subfamily.</text>
</comment>
<dbReference type="PANTHER" id="PTHR43133">
    <property type="entry name" value="RNA POLYMERASE ECF-TYPE SIGMA FACTO"/>
    <property type="match status" value="1"/>
</dbReference>
<accession>A0A2M7CQQ4</accession>
<dbReference type="PANTHER" id="PTHR43133:SF57">
    <property type="entry name" value="RNA POLYMERASE SIGMA-70 FACTOR"/>
    <property type="match status" value="1"/>
</dbReference>
<dbReference type="SUPFAM" id="SSF88946">
    <property type="entry name" value="Sigma2 domain of RNA polymerase sigma factors"/>
    <property type="match status" value="1"/>
</dbReference>
<dbReference type="Pfam" id="PF04542">
    <property type="entry name" value="Sigma70_r2"/>
    <property type="match status" value="1"/>
</dbReference>
<dbReference type="GO" id="GO:0006352">
    <property type="term" value="P:DNA-templated transcription initiation"/>
    <property type="evidence" value="ECO:0007669"/>
    <property type="project" value="InterPro"/>
</dbReference>
<dbReference type="Gene3D" id="1.10.1740.10">
    <property type="match status" value="1"/>
</dbReference>
<evidence type="ECO:0000259" key="6">
    <source>
        <dbReference type="Pfam" id="PF08281"/>
    </source>
</evidence>
<evidence type="ECO:0000256" key="1">
    <source>
        <dbReference type="ARBA" id="ARBA00010641"/>
    </source>
</evidence>
<dbReference type="InterPro" id="IPR039425">
    <property type="entry name" value="RNA_pol_sigma-70-like"/>
</dbReference>
<dbReference type="Gene3D" id="1.10.10.10">
    <property type="entry name" value="Winged helix-like DNA-binding domain superfamily/Winged helix DNA-binding domain"/>
    <property type="match status" value="1"/>
</dbReference>
<evidence type="ECO:0008006" key="9">
    <source>
        <dbReference type="Google" id="ProtNLM"/>
    </source>
</evidence>
<dbReference type="Proteomes" id="UP000230595">
    <property type="component" value="Unassembled WGS sequence"/>
</dbReference>
<comment type="caution">
    <text evidence="7">The sequence shown here is derived from an EMBL/GenBank/DDBJ whole genome shotgun (WGS) entry which is preliminary data.</text>
</comment>
<evidence type="ECO:0000313" key="7">
    <source>
        <dbReference type="EMBL" id="PIV31953.1"/>
    </source>
</evidence>
<dbReference type="InterPro" id="IPR036388">
    <property type="entry name" value="WH-like_DNA-bd_sf"/>
</dbReference>
<evidence type="ECO:0000259" key="5">
    <source>
        <dbReference type="Pfam" id="PF04542"/>
    </source>
</evidence>
<gene>
    <name evidence="7" type="ORF">COS33_00425</name>
</gene>
<dbReference type="InterPro" id="IPR014284">
    <property type="entry name" value="RNA_pol_sigma-70_dom"/>
</dbReference>
<sequence>MIDGEEKIIIKNAISGEASAFGLLYDRYQPQIYRFIYLKVSHREEAEDLCHQVFLTAWQNIGNYKHRGFPFSAWLYSISKNKVIDYYRANKISVNIENLQIEDNKKSSEKLLDEKINLENIKEAIKKLAEKEQNIIIMRFIEGFSPKETAKILEKSEISIRVTQNRAIKKLKKILENESPT</sequence>
<feature type="domain" description="RNA polymerase sigma-70 region 2" evidence="5">
    <location>
        <begin position="24"/>
        <end position="91"/>
    </location>
</feature>
<organism evidence="7 8">
    <name type="scientific">Candidatus Wolfebacteria bacterium CG02_land_8_20_14_3_00_37_12</name>
    <dbReference type="NCBI Taxonomy" id="1975066"/>
    <lineage>
        <taxon>Bacteria</taxon>
        <taxon>Candidatus Wolfeibacteriota</taxon>
    </lineage>
</organism>
<dbReference type="Pfam" id="PF08281">
    <property type="entry name" value="Sigma70_r4_2"/>
    <property type="match status" value="1"/>
</dbReference>
<evidence type="ECO:0000313" key="8">
    <source>
        <dbReference type="Proteomes" id="UP000230595"/>
    </source>
</evidence>
<evidence type="ECO:0000256" key="2">
    <source>
        <dbReference type="ARBA" id="ARBA00023015"/>
    </source>
</evidence>
<dbReference type="NCBIfam" id="TIGR02937">
    <property type="entry name" value="sigma70-ECF"/>
    <property type="match status" value="1"/>
</dbReference>
<dbReference type="InterPro" id="IPR007627">
    <property type="entry name" value="RNA_pol_sigma70_r2"/>
</dbReference>
<feature type="domain" description="RNA polymerase sigma factor 70 region 4 type 2" evidence="6">
    <location>
        <begin position="119"/>
        <end position="171"/>
    </location>
</feature>
<dbReference type="GO" id="GO:0003677">
    <property type="term" value="F:DNA binding"/>
    <property type="evidence" value="ECO:0007669"/>
    <property type="project" value="InterPro"/>
</dbReference>
<reference evidence="8" key="1">
    <citation type="submission" date="2017-09" db="EMBL/GenBank/DDBJ databases">
        <title>Depth-based differentiation of microbial function through sediment-hosted aquifers and enrichment of novel symbionts in the deep terrestrial subsurface.</title>
        <authorList>
            <person name="Probst A.J."/>
            <person name="Ladd B."/>
            <person name="Jarett J.K."/>
            <person name="Geller-Mcgrath D.E."/>
            <person name="Sieber C.M.K."/>
            <person name="Emerson J.B."/>
            <person name="Anantharaman K."/>
            <person name="Thomas B.C."/>
            <person name="Malmstrom R."/>
            <person name="Stieglmeier M."/>
            <person name="Klingl A."/>
            <person name="Woyke T."/>
            <person name="Ryan C.M."/>
            <person name="Banfield J.F."/>
        </authorList>
    </citation>
    <scope>NUCLEOTIDE SEQUENCE [LARGE SCALE GENOMIC DNA]</scope>
</reference>
<keyword evidence="4" id="KW-0804">Transcription</keyword>
<dbReference type="AlphaFoldDB" id="A0A2M7CQQ4"/>
<evidence type="ECO:0000256" key="4">
    <source>
        <dbReference type="ARBA" id="ARBA00023163"/>
    </source>
</evidence>
<name>A0A2M7CQQ4_9BACT</name>
<dbReference type="InterPro" id="IPR013325">
    <property type="entry name" value="RNA_pol_sigma_r2"/>
</dbReference>
<dbReference type="CDD" id="cd06171">
    <property type="entry name" value="Sigma70_r4"/>
    <property type="match status" value="1"/>
</dbReference>
<proteinExistence type="inferred from homology"/>
<keyword evidence="2" id="KW-0805">Transcription regulation</keyword>
<dbReference type="InterPro" id="IPR013324">
    <property type="entry name" value="RNA_pol_sigma_r3/r4-like"/>
</dbReference>
<dbReference type="GO" id="GO:0016987">
    <property type="term" value="F:sigma factor activity"/>
    <property type="evidence" value="ECO:0007669"/>
    <property type="project" value="UniProtKB-KW"/>
</dbReference>
<keyword evidence="3" id="KW-0731">Sigma factor</keyword>
<dbReference type="InterPro" id="IPR013249">
    <property type="entry name" value="RNA_pol_sigma70_r4_t2"/>
</dbReference>
<protein>
    <recommendedName>
        <fullName evidence="9">RNA polymerase subunit sigma-70</fullName>
    </recommendedName>
</protein>
<dbReference type="EMBL" id="PEUH01000007">
    <property type="protein sequence ID" value="PIV31953.1"/>
    <property type="molecule type" value="Genomic_DNA"/>
</dbReference>
<evidence type="ECO:0000256" key="3">
    <source>
        <dbReference type="ARBA" id="ARBA00023082"/>
    </source>
</evidence>
<dbReference type="SUPFAM" id="SSF88659">
    <property type="entry name" value="Sigma3 and sigma4 domains of RNA polymerase sigma factors"/>
    <property type="match status" value="1"/>
</dbReference>